<feature type="chain" id="PRO_5039599170" description="Phosphate-binding protein" evidence="7">
    <location>
        <begin position="31"/>
        <end position="370"/>
    </location>
</feature>
<evidence type="ECO:0000256" key="5">
    <source>
        <dbReference type="PIRSR" id="PIRSR002756-1"/>
    </source>
</evidence>
<feature type="binding site" evidence="5">
    <location>
        <begin position="55"/>
        <end position="57"/>
    </location>
    <ligand>
        <name>phosphate</name>
        <dbReference type="ChEBI" id="CHEBI:43474"/>
    </ligand>
</feature>
<dbReference type="GO" id="GO:0035435">
    <property type="term" value="P:phosphate ion transmembrane transport"/>
    <property type="evidence" value="ECO:0007669"/>
    <property type="project" value="InterPro"/>
</dbReference>
<evidence type="ECO:0000313" key="9">
    <source>
        <dbReference type="EMBL" id="GIG22520.1"/>
    </source>
</evidence>
<dbReference type="Pfam" id="PF12849">
    <property type="entry name" value="PBP_like_2"/>
    <property type="match status" value="1"/>
</dbReference>
<feature type="binding site" evidence="5">
    <location>
        <position position="85"/>
    </location>
    <ligand>
        <name>phosphate</name>
        <dbReference type="ChEBI" id="CHEBI:43474"/>
    </ligand>
</feature>
<dbReference type="GO" id="GO:0043190">
    <property type="term" value="C:ATP-binding cassette (ABC) transporter complex"/>
    <property type="evidence" value="ECO:0007669"/>
    <property type="project" value="InterPro"/>
</dbReference>
<accession>A0A919U069</accession>
<evidence type="ECO:0000256" key="3">
    <source>
        <dbReference type="ARBA" id="ARBA00022592"/>
    </source>
</evidence>
<dbReference type="InterPro" id="IPR050962">
    <property type="entry name" value="Phosphate-bind_PstS"/>
</dbReference>
<dbReference type="InterPro" id="IPR024370">
    <property type="entry name" value="PBP_domain"/>
</dbReference>
<keyword evidence="3 4" id="KW-0592">Phosphate transport</keyword>
<dbReference type="Gene3D" id="3.40.190.10">
    <property type="entry name" value="Periplasmic binding protein-like II"/>
    <property type="match status" value="2"/>
</dbReference>
<dbReference type="Proteomes" id="UP000632740">
    <property type="component" value="Unassembled WGS sequence"/>
</dbReference>
<dbReference type="SUPFAM" id="SSF53850">
    <property type="entry name" value="Periplasmic binding protein-like II"/>
    <property type="match status" value="1"/>
</dbReference>
<dbReference type="RefSeq" id="WP_203757369.1">
    <property type="nucleotide sequence ID" value="NZ_BONK01000012.1"/>
</dbReference>
<keyword evidence="7" id="KW-0732">Signal</keyword>
<proteinExistence type="inferred from homology"/>
<feature type="binding site" evidence="5">
    <location>
        <position position="103"/>
    </location>
    <ligand>
        <name>phosphate</name>
        <dbReference type="ChEBI" id="CHEBI:43474"/>
    </ligand>
</feature>
<feature type="region of interest" description="Disordered" evidence="6">
    <location>
        <begin position="32"/>
        <end position="56"/>
    </location>
</feature>
<organism evidence="9 10">
    <name type="scientific">Cellulomonas chitinilytica</name>
    <dbReference type="NCBI Taxonomy" id="398759"/>
    <lineage>
        <taxon>Bacteria</taxon>
        <taxon>Bacillati</taxon>
        <taxon>Actinomycetota</taxon>
        <taxon>Actinomycetes</taxon>
        <taxon>Micrococcales</taxon>
        <taxon>Cellulomonadaceae</taxon>
        <taxon>Cellulomonas</taxon>
    </lineage>
</organism>
<dbReference type="PROSITE" id="PS51257">
    <property type="entry name" value="PROKAR_LIPOPROTEIN"/>
    <property type="match status" value="1"/>
</dbReference>
<feature type="signal peptide" evidence="7">
    <location>
        <begin position="1"/>
        <end position="30"/>
    </location>
</feature>
<dbReference type="PANTHER" id="PTHR42996">
    <property type="entry name" value="PHOSPHATE-BINDING PROTEIN PSTS"/>
    <property type="match status" value="1"/>
</dbReference>
<dbReference type="AlphaFoldDB" id="A0A919U069"/>
<dbReference type="EMBL" id="BONK01000012">
    <property type="protein sequence ID" value="GIG22520.1"/>
    <property type="molecule type" value="Genomic_DNA"/>
</dbReference>
<evidence type="ECO:0000256" key="1">
    <source>
        <dbReference type="ARBA" id="ARBA00008725"/>
    </source>
</evidence>
<evidence type="ECO:0000256" key="4">
    <source>
        <dbReference type="PIRNR" id="PIRNR002756"/>
    </source>
</evidence>
<evidence type="ECO:0000256" key="7">
    <source>
        <dbReference type="SAM" id="SignalP"/>
    </source>
</evidence>
<evidence type="ECO:0000313" key="10">
    <source>
        <dbReference type="Proteomes" id="UP000632740"/>
    </source>
</evidence>
<dbReference type="InterPro" id="IPR005673">
    <property type="entry name" value="ABC_phos-bd_PstS"/>
</dbReference>
<dbReference type="CDD" id="cd13565">
    <property type="entry name" value="PBP2_PstS"/>
    <property type="match status" value="1"/>
</dbReference>
<feature type="domain" description="PBP" evidence="8">
    <location>
        <begin position="42"/>
        <end position="336"/>
    </location>
</feature>
<dbReference type="PIRSF" id="PIRSF002756">
    <property type="entry name" value="PstS"/>
    <property type="match status" value="1"/>
</dbReference>
<reference evidence="9" key="1">
    <citation type="submission" date="2021-01" db="EMBL/GenBank/DDBJ databases">
        <title>Whole genome shotgun sequence of Cellulomonas chitinilytica NBRC 110799.</title>
        <authorList>
            <person name="Komaki H."/>
            <person name="Tamura T."/>
        </authorList>
    </citation>
    <scope>NUCLEOTIDE SEQUENCE</scope>
    <source>
        <strain evidence="9">NBRC 110799</strain>
    </source>
</reference>
<comment type="similarity">
    <text evidence="1 4">Belongs to the PstS family.</text>
</comment>
<gene>
    <name evidence="9" type="ORF">Cch01nite_32440</name>
</gene>
<name>A0A919U069_9CELL</name>
<sequence length="370" mass="37401">MKLPLLGRIGSVALVGTLALALSACGSDNATDTPGATGSDAPVSTLSGTLNGGGSSAQEKAQQAWVAGFQTANPNVTVNYTTTDSGAGRKGFLDASLDYAGSDSALNDEELASSTDRCFGGSGIDLPVYISPIAVAFNIDGVKELKLTPDVVAKIFAGTITTWDDAAITALNPGAKLSGAITVVHRSDDSGTSKNFQDYLSKTAPDVWTYEVSNTWPVQVGQGANGTSGVVQTIQAAPGTIGYADASAVGSLGKVSLGVGSEFVAPTADAAAKTVDVSPRDDARGEGDIVIKVDRTTTESGAYPAILVSYLVVCNTYDSQDKVDLIKGYAGYAAGAEGQEKAATAAGSAAISDALRTDVLAAIDAITVKK</sequence>
<evidence type="ECO:0000256" key="6">
    <source>
        <dbReference type="SAM" id="MobiDB-lite"/>
    </source>
</evidence>
<evidence type="ECO:0000259" key="8">
    <source>
        <dbReference type="Pfam" id="PF12849"/>
    </source>
</evidence>
<evidence type="ECO:0000256" key="2">
    <source>
        <dbReference type="ARBA" id="ARBA00022448"/>
    </source>
</evidence>
<protein>
    <recommendedName>
        <fullName evidence="4">Phosphate-binding protein</fullName>
    </recommendedName>
</protein>
<keyword evidence="2 4" id="KW-0813">Transport</keyword>
<feature type="binding site" evidence="5">
    <location>
        <begin position="190"/>
        <end position="192"/>
    </location>
    <ligand>
        <name>phosphate</name>
        <dbReference type="ChEBI" id="CHEBI:43474"/>
    </ligand>
</feature>
<dbReference type="GO" id="GO:0042301">
    <property type="term" value="F:phosphate ion binding"/>
    <property type="evidence" value="ECO:0007669"/>
    <property type="project" value="InterPro"/>
</dbReference>
<comment type="caution">
    <text evidence="9">The sequence shown here is derived from an EMBL/GenBank/DDBJ whole genome shotgun (WGS) entry which is preliminary data.</text>
</comment>
<keyword evidence="10" id="KW-1185">Reference proteome</keyword>
<dbReference type="PANTHER" id="PTHR42996:SF1">
    <property type="entry name" value="PHOSPHATE-BINDING PROTEIN PSTS"/>
    <property type="match status" value="1"/>
</dbReference>